<dbReference type="PROSITE" id="PS50097">
    <property type="entry name" value="BTB"/>
    <property type="match status" value="1"/>
</dbReference>
<evidence type="ECO:0000256" key="1">
    <source>
        <dbReference type="ARBA" id="ARBA00022441"/>
    </source>
</evidence>
<dbReference type="InterPro" id="IPR017096">
    <property type="entry name" value="BTB-kelch_protein"/>
</dbReference>
<keyword evidence="4" id="KW-1185">Reference proteome</keyword>
<evidence type="ECO:0000256" key="2">
    <source>
        <dbReference type="ARBA" id="ARBA00022737"/>
    </source>
</evidence>
<dbReference type="Gene3D" id="3.30.710.10">
    <property type="entry name" value="Potassium Channel Kv1.1, Chain A"/>
    <property type="match status" value="1"/>
</dbReference>
<dbReference type="PANTHER" id="PTHR45632">
    <property type="entry name" value="LD33804P"/>
    <property type="match status" value="1"/>
</dbReference>
<proteinExistence type="predicted"/>
<dbReference type="Gene3D" id="2.120.10.80">
    <property type="entry name" value="Kelch-type beta propeller"/>
    <property type="match status" value="1"/>
</dbReference>
<protein>
    <submittedName>
        <fullName evidence="5">Kelch-like protein 9</fullName>
    </submittedName>
</protein>
<dbReference type="InterPro" id="IPR011333">
    <property type="entry name" value="SKP1/BTB/POZ_sf"/>
</dbReference>
<feature type="domain" description="BTB" evidence="3">
    <location>
        <begin position="50"/>
        <end position="117"/>
    </location>
</feature>
<dbReference type="PIRSF" id="PIRSF037037">
    <property type="entry name" value="Kelch-like_protein_gigaxonin"/>
    <property type="match status" value="1"/>
</dbReference>
<reference evidence="5" key="1">
    <citation type="submission" date="2025-08" db="UniProtKB">
        <authorList>
            <consortium name="RefSeq"/>
        </authorList>
    </citation>
    <scope>IDENTIFICATION</scope>
</reference>
<name>A0ABM0JDM9_APLCA</name>
<dbReference type="PANTHER" id="PTHR45632:SF3">
    <property type="entry name" value="KELCH-LIKE PROTEIN 32"/>
    <property type="match status" value="1"/>
</dbReference>
<keyword evidence="1" id="KW-0880">Kelch repeat</keyword>
<evidence type="ECO:0000313" key="4">
    <source>
        <dbReference type="Proteomes" id="UP000694888"/>
    </source>
</evidence>
<dbReference type="SMART" id="SM00875">
    <property type="entry name" value="BACK"/>
    <property type="match status" value="1"/>
</dbReference>
<keyword evidence="2" id="KW-0677">Repeat</keyword>
<gene>
    <name evidence="5" type="primary">LOC101849110</name>
</gene>
<dbReference type="Proteomes" id="UP000694888">
    <property type="component" value="Unplaced"/>
</dbReference>
<dbReference type="InterPro" id="IPR015915">
    <property type="entry name" value="Kelch-typ_b-propeller"/>
</dbReference>
<dbReference type="Pfam" id="PF00651">
    <property type="entry name" value="BTB"/>
    <property type="match status" value="1"/>
</dbReference>
<evidence type="ECO:0000259" key="3">
    <source>
        <dbReference type="PROSITE" id="PS50097"/>
    </source>
</evidence>
<dbReference type="InterPro" id="IPR006652">
    <property type="entry name" value="Kelch_1"/>
</dbReference>
<dbReference type="Gene3D" id="1.25.40.420">
    <property type="match status" value="1"/>
</dbReference>
<dbReference type="RefSeq" id="XP_005091272.1">
    <property type="nucleotide sequence ID" value="XM_005091215.3"/>
</dbReference>
<sequence length="651" mass="73778">MDRDVELQSSPMSVGDPDLHNDDRFLFKSSDHGKSVLEGLQQLRQMRQLFDVTLVADSQEFPAHRVVLASCSDYFRAMFTDGLRESTESRISLNGLSATSTAHLIDFAYNSSINIDSDNVYDVLSGATHVQILPVISACENYLREHLTLDNCVHTAQVAELFSLHLLEQHVFNFICRNWDNFCTNEDFCSLTPQFLVSLLSSGYPVNCSESDVLRSVLGWFSCDSKERAHHMSSVLKCIMFQNLSDPEFDDVVNSNQWFELVDKCPNVVSSMPTLAKLAKWNEDFQSKDRKDKIISLTDFSPQRNSPISITRIEVRRSLRKAEKKNRVPGLVNTRGFHRTIVIAGGFCQDLGMTNNVLYIDSHTKKLKHLTKIPHIDQINFGVAVFCNQLYVVGGCFNDNMQEISIPFGFRYNPLLDEWRSIAPMNQERCRFLLCSAEDKIYAIGGDPFASTVTRDDVALCETYNPRTNEWILISSLPGNRSQLAGTSYGNSVFVSGGIQESEEQVLQDFYRYDPILDTWEKKADMLVPRADHSMFLWEGQVHVMGGWYLDAGTNRRVMATTIDCYDSDSDSWGVVGTLNHVRTYATYTLDGDCVRAIGGWYRGNYAAKCRTVDTFNLRDRTWSQGQEQHVALWEHGSCALHLPKFVPSLS</sequence>
<dbReference type="SMART" id="SM00612">
    <property type="entry name" value="Kelch"/>
    <property type="match status" value="3"/>
</dbReference>
<dbReference type="GeneID" id="101849110"/>
<dbReference type="Pfam" id="PF24681">
    <property type="entry name" value="Kelch_KLHDC2_KLHL20_DRC7"/>
    <property type="match status" value="1"/>
</dbReference>
<organism evidence="4 5">
    <name type="scientific">Aplysia californica</name>
    <name type="common">California sea hare</name>
    <dbReference type="NCBI Taxonomy" id="6500"/>
    <lineage>
        <taxon>Eukaryota</taxon>
        <taxon>Metazoa</taxon>
        <taxon>Spiralia</taxon>
        <taxon>Lophotrochozoa</taxon>
        <taxon>Mollusca</taxon>
        <taxon>Gastropoda</taxon>
        <taxon>Heterobranchia</taxon>
        <taxon>Euthyneura</taxon>
        <taxon>Tectipleura</taxon>
        <taxon>Aplysiida</taxon>
        <taxon>Aplysioidea</taxon>
        <taxon>Aplysiidae</taxon>
        <taxon>Aplysia</taxon>
    </lineage>
</organism>
<dbReference type="InterPro" id="IPR000210">
    <property type="entry name" value="BTB/POZ_dom"/>
</dbReference>
<evidence type="ECO:0000313" key="5">
    <source>
        <dbReference type="RefSeq" id="XP_005091272.1"/>
    </source>
</evidence>
<dbReference type="SMART" id="SM00225">
    <property type="entry name" value="BTB"/>
    <property type="match status" value="1"/>
</dbReference>
<dbReference type="SUPFAM" id="SSF117281">
    <property type="entry name" value="Kelch motif"/>
    <property type="match status" value="1"/>
</dbReference>
<dbReference type="Pfam" id="PF07707">
    <property type="entry name" value="BACK"/>
    <property type="match status" value="1"/>
</dbReference>
<accession>A0ABM0JDM9</accession>
<dbReference type="SUPFAM" id="SSF54695">
    <property type="entry name" value="POZ domain"/>
    <property type="match status" value="1"/>
</dbReference>
<dbReference type="InterPro" id="IPR011705">
    <property type="entry name" value="BACK"/>
</dbReference>